<feature type="compositionally biased region" description="Basic and acidic residues" evidence="3">
    <location>
        <begin position="239"/>
        <end position="250"/>
    </location>
</feature>
<proteinExistence type="predicted"/>
<dbReference type="GO" id="GO:0006654">
    <property type="term" value="P:phosphatidic acid biosynthetic process"/>
    <property type="evidence" value="ECO:0007669"/>
    <property type="project" value="TreeGrafter"/>
</dbReference>
<dbReference type="Pfam" id="PF01553">
    <property type="entry name" value="Acyltransferase"/>
    <property type="match status" value="1"/>
</dbReference>
<accession>A0A3N0GK41</accession>
<feature type="domain" description="Phospholipid/glycerol acyltransferase" evidence="4">
    <location>
        <begin position="38"/>
        <end position="152"/>
    </location>
</feature>
<comment type="caution">
    <text evidence="5">The sequence shown here is derived from an EMBL/GenBank/DDBJ whole genome shotgun (WGS) entry which is preliminary data.</text>
</comment>
<feature type="region of interest" description="Disordered" evidence="3">
    <location>
        <begin position="212"/>
        <end position="259"/>
    </location>
</feature>
<dbReference type="CDD" id="cd07989">
    <property type="entry name" value="LPLAT_AGPAT-like"/>
    <property type="match status" value="1"/>
</dbReference>
<reference evidence="5 6" key="1">
    <citation type="submission" date="2018-11" db="EMBL/GenBank/DDBJ databases">
        <authorList>
            <person name="Li F."/>
        </authorList>
    </citation>
    <scope>NUCLEOTIDE SEQUENCE [LARGE SCALE GENOMIC DNA]</scope>
    <source>
        <strain evidence="5 6">Gsoil 818</strain>
    </source>
</reference>
<dbReference type="OrthoDB" id="3210041at2"/>
<dbReference type="GO" id="GO:0003841">
    <property type="term" value="F:1-acylglycerol-3-phosphate O-acyltransferase activity"/>
    <property type="evidence" value="ECO:0007669"/>
    <property type="project" value="TreeGrafter"/>
</dbReference>
<keyword evidence="1 5" id="KW-0808">Transferase</keyword>
<protein>
    <submittedName>
        <fullName evidence="5">1-acyl-sn-glycerol-3-phosphate acyltransferase</fullName>
    </submittedName>
</protein>
<dbReference type="PANTHER" id="PTHR10434:SF55">
    <property type="entry name" value="POSSIBLE ACYLTRANSFERASE"/>
    <property type="match status" value="1"/>
</dbReference>
<name>A0A3N0GK41_9ACTN</name>
<dbReference type="AlphaFoldDB" id="A0A3N0GK41"/>
<dbReference type="GO" id="GO:0005886">
    <property type="term" value="C:plasma membrane"/>
    <property type="evidence" value="ECO:0007669"/>
    <property type="project" value="TreeGrafter"/>
</dbReference>
<dbReference type="EMBL" id="RJSF01000044">
    <property type="protein sequence ID" value="RNM12586.1"/>
    <property type="molecule type" value="Genomic_DNA"/>
</dbReference>
<evidence type="ECO:0000259" key="4">
    <source>
        <dbReference type="SMART" id="SM00563"/>
    </source>
</evidence>
<dbReference type="RefSeq" id="WP_123224350.1">
    <property type="nucleotide sequence ID" value="NZ_RJSF01000044.1"/>
</dbReference>
<evidence type="ECO:0000313" key="5">
    <source>
        <dbReference type="EMBL" id="RNM12586.1"/>
    </source>
</evidence>
<organism evidence="5 6">
    <name type="scientific">Nocardioides pocheonensis</name>
    <dbReference type="NCBI Taxonomy" id="661485"/>
    <lineage>
        <taxon>Bacteria</taxon>
        <taxon>Bacillati</taxon>
        <taxon>Actinomycetota</taxon>
        <taxon>Actinomycetes</taxon>
        <taxon>Propionibacteriales</taxon>
        <taxon>Nocardioidaceae</taxon>
        <taxon>Nocardioides</taxon>
    </lineage>
</organism>
<evidence type="ECO:0000256" key="2">
    <source>
        <dbReference type="ARBA" id="ARBA00023315"/>
    </source>
</evidence>
<dbReference type="SMART" id="SM00563">
    <property type="entry name" value="PlsC"/>
    <property type="match status" value="1"/>
</dbReference>
<keyword evidence="6" id="KW-1185">Reference proteome</keyword>
<dbReference type="PANTHER" id="PTHR10434">
    <property type="entry name" value="1-ACYL-SN-GLYCEROL-3-PHOSPHATE ACYLTRANSFERASE"/>
    <property type="match status" value="1"/>
</dbReference>
<evidence type="ECO:0000256" key="3">
    <source>
        <dbReference type="SAM" id="MobiDB-lite"/>
    </source>
</evidence>
<dbReference type="SUPFAM" id="SSF69593">
    <property type="entry name" value="Glycerol-3-phosphate (1)-acyltransferase"/>
    <property type="match status" value="1"/>
</dbReference>
<keyword evidence="2 5" id="KW-0012">Acyltransferase</keyword>
<gene>
    <name evidence="5" type="ORF">EFL26_18360</name>
</gene>
<dbReference type="InterPro" id="IPR002123">
    <property type="entry name" value="Plipid/glycerol_acylTrfase"/>
</dbReference>
<evidence type="ECO:0000313" key="6">
    <source>
        <dbReference type="Proteomes" id="UP000279994"/>
    </source>
</evidence>
<dbReference type="Proteomes" id="UP000279994">
    <property type="component" value="Unassembled WGS sequence"/>
</dbReference>
<evidence type="ECO:0000256" key="1">
    <source>
        <dbReference type="ARBA" id="ARBA00022679"/>
    </source>
</evidence>
<sequence>MRDIVYPVVIAAAKTWFKVGDVRIQMTGTEHIPREGGALVAVNHLSFVDYVLAGYPGAQRGRLTRFIAKKEVFDHPVGGPVMRSFHHIALDRADGQGGMDEARRYLDAGELVGIFPEGTISRSFELQPLKTGAARIAADAGVPLIPIVVWGTQRFLTKGKPRDFGRHKTVAIEVGEPLHPSPEDNPNLVTKDLQARMEGMLDRLIRSYPADEQPPGSWWLPARYGGSAPTPDEAAAMYAEERRRRAERKAAQRKKKSGR</sequence>